<dbReference type="Gene3D" id="3.40.50.300">
    <property type="entry name" value="P-loop containing nucleotide triphosphate hydrolases"/>
    <property type="match status" value="1"/>
</dbReference>
<dbReference type="AlphaFoldDB" id="A0AA36HLK4"/>
<dbReference type="PANTHER" id="PTHR42908">
    <property type="entry name" value="TRANSLATION ELONGATION FACTOR-RELATED"/>
    <property type="match status" value="1"/>
</dbReference>
<organism evidence="1 2">
    <name type="scientific">Effrenium voratum</name>
    <dbReference type="NCBI Taxonomy" id="2562239"/>
    <lineage>
        <taxon>Eukaryota</taxon>
        <taxon>Sar</taxon>
        <taxon>Alveolata</taxon>
        <taxon>Dinophyceae</taxon>
        <taxon>Suessiales</taxon>
        <taxon>Symbiodiniaceae</taxon>
        <taxon>Effrenium</taxon>
    </lineage>
</organism>
<dbReference type="PANTHER" id="PTHR42908:SF3">
    <property type="entry name" value="ELONGATION FACTOR-LIKE GTPASE 1"/>
    <property type="match status" value="1"/>
</dbReference>
<keyword evidence="2" id="KW-1185">Reference proteome</keyword>
<dbReference type="Pfam" id="PF13578">
    <property type="entry name" value="Methyltransf_24"/>
    <property type="match status" value="1"/>
</dbReference>
<dbReference type="GO" id="GO:0003924">
    <property type="term" value="F:GTPase activity"/>
    <property type="evidence" value="ECO:0007669"/>
    <property type="project" value="TreeGrafter"/>
</dbReference>
<comment type="caution">
    <text evidence="1">The sequence shown here is derived from an EMBL/GenBank/DDBJ whole genome shotgun (WGS) entry which is preliminary data.</text>
</comment>
<dbReference type="GO" id="GO:1990904">
    <property type="term" value="C:ribonucleoprotein complex"/>
    <property type="evidence" value="ECO:0007669"/>
    <property type="project" value="TreeGrafter"/>
</dbReference>
<name>A0AA36HLK4_9DINO</name>
<dbReference type="InterPro" id="IPR027417">
    <property type="entry name" value="P-loop_NTPase"/>
</dbReference>
<dbReference type="Gene3D" id="3.90.1430.10">
    <property type="entry name" value="Yeast translation eEF2 (G' domain)"/>
    <property type="match status" value="1"/>
</dbReference>
<dbReference type="EMBL" id="CAUJNA010000069">
    <property type="protein sequence ID" value="CAJ1371352.1"/>
    <property type="molecule type" value="Genomic_DNA"/>
</dbReference>
<reference evidence="1" key="1">
    <citation type="submission" date="2023-08" db="EMBL/GenBank/DDBJ databases">
        <authorList>
            <person name="Chen Y."/>
            <person name="Shah S."/>
            <person name="Dougan E. K."/>
            <person name="Thang M."/>
            <person name="Chan C."/>
        </authorList>
    </citation>
    <scope>NUCLEOTIDE SEQUENCE</scope>
</reference>
<sequence length="624" mass="68035">MELISEEALALALESGAELIAALDAVVEESKEPLEGNILYMHQSLEQNPKNLPKQRNLFSLAASLPLEDSVVIEVGFNAGHSSLLMLLAHPKLRIIAFDLAEHAYTRPCFDRLAAAFPGRLQLVPGRSQQTLTRWAKENSLRADLVHIDGDHAAPAAKADLQNARQAARGGAWVVFDDVCFTPLKAVWAEALASGLIVDPQVEFCPTNRHGIARYARSPRPREDPLDLLPVLSHRGRQRHVLVLAPTDHGQDSLLGYLTRHRLWRSEEKLVGAKKLLPSTTQRHQSPWISLPLRYEAPQDLPVLVNLVAPHFANFQQIKDCLPLCEGTLVVVDCAEGLNEDFCGVFGKAAEAGLAPVLFLNKLDKLLSLEPDNEQCYQRVWAIVDRLNSILQDFSRPPLDVQRIVFGRGSLSVAESIGGWGFRLEGLLKELGTRKAWSEEQVGRLLPRLWGDHFFNGKSWGSRRDPGDASERGFCKLVLQPLREIYAMLEAPDAANLARLRALGVMPREDLTGNAWKQSAVEAWLPLADVLLEAVAKTVPAPKEPPADAVFYAPHCVASSDGSCFAFGRLVPPQAVAQGIPQVTAAASARWLLNGPLAVSVTATPGSLLGVAVESPASGAVTVV</sequence>
<gene>
    <name evidence="1" type="ORF">EVOR1521_LOCUS1669</name>
</gene>
<dbReference type="SUPFAM" id="SSF53335">
    <property type="entry name" value="S-adenosyl-L-methionine-dependent methyltransferases"/>
    <property type="match status" value="1"/>
</dbReference>
<accession>A0AA36HLK4</accession>
<dbReference type="InterPro" id="IPR029063">
    <property type="entry name" value="SAM-dependent_MTases_sf"/>
</dbReference>
<dbReference type="Proteomes" id="UP001178507">
    <property type="component" value="Unassembled WGS sequence"/>
</dbReference>
<dbReference type="GO" id="GO:0005829">
    <property type="term" value="C:cytosol"/>
    <property type="evidence" value="ECO:0007669"/>
    <property type="project" value="TreeGrafter"/>
</dbReference>
<protein>
    <submittedName>
        <fullName evidence="1">Uncharacterized protein</fullName>
    </submittedName>
</protein>
<evidence type="ECO:0000313" key="1">
    <source>
        <dbReference type="EMBL" id="CAJ1371352.1"/>
    </source>
</evidence>
<proteinExistence type="predicted"/>
<evidence type="ECO:0000313" key="2">
    <source>
        <dbReference type="Proteomes" id="UP001178507"/>
    </source>
</evidence>
<dbReference type="GO" id="GO:0003746">
    <property type="term" value="F:translation elongation factor activity"/>
    <property type="evidence" value="ECO:0007669"/>
    <property type="project" value="TreeGrafter"/>
</dbReference>
<dbReference type="SUPFAM" id="SSF52540">
    <property type="entry name" value="P-loop containing nucleoside triphosphate hydrolases"/>
    <property type="match status" value="1"/>
</dbReference>
<dbReference type="Gene3D" id="3.40.50.150">
    <property type="entry name" value="Vaccinia Virus protein VP39"/>
    <property type="match status" value="1"/>
</dbReference>